<feature type="signal peptide" evidence="1">
    <location>
        <begin position="1"/>
        <end position="17"/>
    </location>
</feature>
<comment type="caution">
    <text evidence="2">The sequence shown here is derived from an EMBL/GenBank/DDBJ whole genome shotgun (WGS) entry which is preliminary data.</text>
</comment>
<keyword evidence="1" id="KW-0732">Signal</keyword>
<protein>
    <submittedName>
        <fullName evidence="2">Uncharacterized protein</fullName>
    </submittedName>
</protein>
<name>A0A4U8UPF4_STECR</name>
<organism evidence="2 3">
    <name type="scientific">Steinernema carpocapsae</name>
    <name type="common">Entomopathogenic nematode</name>
    <dbReference type="NCBI Taxonomy" id="34508"/>
    <lineage>
        <taxon>Eukaryota</taxon>
        <taxon>Metazoa</taxon>
        <taxon>Ecdysozoa</taxon>
        <taxon>Nematoda</taxon>
        <taxon>Chromadorea</taxon>
        <taxon>Rhabditida</taxon>
        <taxon>Tylenchina</taxon>
        <taxon>Panagrolaimomorpha</taxon>
        <taxon>Strongyloidoidea</taxon>
        <taxon>Steinernematidae</taxon>
        <taxon>Steinernema</taxon>
    </lineage>
</organism>
<proteinExistence type="predicted"/>
<keyword evidence="3" id="KW-1185">Reference proteome</keyword>
<sequence length="291" mass="32580">MWLTAITLVVLLTSTNGELKTKDRNFCKKHPELAICQKEEAKFDNSWMFQTEPPHVHGQPTTVAPLVPPPNWAKKAINALAKDDVSKQKGLPRFRRDKSTSDEHVATEKEPFEVSLARRKSRLNALNALLTPRDNDDSSTAELIILPSPLQQRKKRATQTQSKKRQHDYIDDEEYEYYLWRKFRREQMRKKGYHSRGSSSYYYPSYGYGSSYRYPSYYYPSYSSGYSYPSYGGNYGGGYGGGSGYGWPSYGGYGQGYGQAFNFGIGSGFNIGLPGLGSGIGIGSGLGINVG</sequence>
<dbReference type="EMBL" id="AZBU02000001">
    <property type="protein sequence ID" value="TMS33957.1"/>
    <property type="molecule type" value="Genomic_DNA"/>
</dbReference>
<gene>
    <name evidence="2" type="ORF">L596_001635</name>
</gene>
<dbReference type="AlphaFoldDB" id="A0A4U8UPF4"/>
<evidence type="ECO:0000256" key="1">
    <source>
        <dbReference type="SAM" id="SignalP"/>
    </source>
</evidence>
<dbReference type="Proteomes" id="UP000298663">
    <property type="component" value="Chromosome X"/>
</dbReference>
<reference evidence="2 3" key="2">
    <citation type="journal article" date="2019" name="G3 (Bethesda)">
        <title>Hybrid Assembly of the Genome of the Entomopathogenic Nematode Steinernema carpocapsae Identifies the X-Chromosome.</title>
        <authorList>
            <person name="Serra L."/>
            <person name="Macchietto M."/>
            <person name="Macias-Munoz A."/>
            <person name="McGill C.J."/>
            <person name="Rodriguez I.M."/>
            <person name="Rodriguez B."/>
            <person name="Murad R."/>
            <person name="Mortazavi A."/>
        </authorList>
    </citation>
    <scope>NUCLEOTIDE SEQUENCE [LARGE SCALE GENOMIC DNA]</scope>
    <source>
        <strain evidence="2 3">ALL</strain>
    </source>
</reference>
<dbReference type="OrthoDB" id="10666939at2759"/>
<reference evidence="2 3" key="1">
    <citation type="journal article" date="2015" name="Genome Biol.">
        <title>Comparative genomics of Steinernema reveals deeply conserved gene regulatory networks.</title>
        <authorList>
            <person name="Dillman A.R."/>
            <person name="Macchietto M."/>
            <person name="Porter C.F."/>
            <person name="Rogers A."/>
            <person name="Williams B."/>
            <person name="Antoshechkin I."/>
            <person name="Lee M.M."/>
            <person name="Goodwin Z."/>
            <person name="Lu X."/>
            <person name="Lewis E.E."/>
            <person name="Goodrich-Blair H."/>
            <person name="Stock S.P."/>
            <person name="Adams B.J."/>
            <person name="Sternberg P.W."/>
            <person name="Mortazavi A."/>
        </authorList>
    </citation>
    <scope>NUCLEOTIDE SEQUENCE [LARGE SCALE GENOMIC DNA]</scope>
    <source>
        <strain evidence="2 3">ALL</strain>
    </source>
</reference>
<evidence type="ECO:0000313" key="2">
    <source>
        <dbReference type="EMBL" id="TMS33957.1"/>
    </source>
</evidence>
<dbReference type="EMBL" id="CM016762">
    <property type="protein sequence ID" value="TMS33957.1"/>
    <property type="molecule type" value="Genomic_DNA"/>
</dbReference>
<accession>A0A4U8UPF4</accession>
<evidence type="ECO:0000313" key="3">
    <source>
        <dbReference type="Proteomes" id="UP000298663"/>
    </source>
</evidence>
<feature type="chain" id="PRO_5020925364" evidence="1">
    <location>
        <begin position="18"/>
        <end position="291"/>
    </location>
</feature>